<reference evidence="1" key="1">
    <citation type="submission" date="2014-11" db="EMBL/GenBank/DDBJ databases">
        <authorList>
            <person name="Amaro Gonzalez C."/>
        </authorList>
    </citation>
    <scope>NUCLEOTIDE SEQUENCE</scope>
</reference>
<organism evidence="1">
    <name type="scientific">Anguilla anguilla</name>
    <name type="common">European freshwater eel</name>
    <name type="synonym">Muraena anguilla</name>
    <dbReference type="NCBI Taxonomy" id="7936"/>
    <lineage>
        <taxon>Eukaryota</taxon>
        <taxon>Metazoa</taxon>
        <taxon>Chordata</taxon>
        <taxon>Craniata</taxon>
        <taxon>Vertebrata</taxon>
        <taxon>Euteleostomi</taxon>
        <taxon>Actinopterygii</taxon>
        <taxon>Neopterygii</taxon>
        <taxon>Teleostei</taxon>
        <taxon>Anguilliformes</taxon>
        <taxon>Anguillidae</taxon>
        <taxon>Anguilla</taxon>
    </lineage>
</organism>
<dbReference type="EMBL" id="GBXM01084912">
    <property type="protein sequence ID" value="JAH23665.1"/>
    <property type="molecule type" value="Transcribed_RNA"/>
</dbReference>
<sequence>MRHANLYVAPKPSEYSNRFVQSMRI</sequence>
<dbReference type="AlphaFoldDB" id="A0A0E9R5A4"/>
<accession>A0A0E9R5A4</accession>
<name>A0A0E9R5A4_ANGAN</name>
<protein>
    <submittedName>
        <fullName evidence="1">Uncharacterized protein</fullName>
    </submittedName>
</protein>
<reference evidence="1" key="2">
    <citation type="journal article" date="2015" name="Fish Shellfish Immunol.">
        <title>Early steps in the European eel (Anguilla anguilla)-Vibrio vulnificus interaction in the gills: Role of the RtxA13 toxin.</title>
        <authorList>
            <person name="Callol A."/>
            <person name="Pajuelo D."/>
            <person name="Ebbesson L."/>
            <person name="Teles M."/>
            <person name="MacKenzie S."/>
            <person name="Amaro C."/>
        </authorList>
    </citation>
    <scope>NUCLEOTIDE SEQUENCE</scope>
</reference>
<proteinExistence type="predicted"/>
<evidence type="ECO:0000313" key="1">
    <source>
        <dbReference type="EMBL" id="JAH23665.1"/>
    </source>
</evidence>